<dbReference type="GeneID" id="54288965"/>
<dbReference type="SUPFAM" id="SSF56112">
    <property type="entry name" value="Protein kinase-like (PK-like)"/>
    <property type="match status" value="1"/>
</dbReference>
<dbReference type="InterPro" id="IPR002575">
    <property type="entry name" value="Aminoglycoside_PTrfase"/>
</dbReference>
<protein>
    <recommendedName>
        <fullName evidence="1">Aminoglycoside phosphotransferase domain-containing protein</fullName>
    </recommendedName>
</protein>
<gene>
    <name evidence="2" type="ORF">BU24DRAFT_457759</name>
</gene>
<evidence type="ECO:0000259" key="1">
    <source>
        <dbReference type="Pfam" id="PF01636"/>
    </source>
</evidence>
<dbReference type="Proteomes" id="UP000799778">
    <property type="component" value="Unassembled WGS sequence"/>
</dbReference>
<reference evidence="2" key="1">
    <citation type="journal article" date="2020" name="Stud. Mycol.">
        <title>101 Dothideomycetes genomes: a test case for predicting lifestyles and emergence of pathogens.</title>
        <authorList>
            <person name="Haridas S."/>
            <person name="Albert R."/>
            <person name="Binder M."/>
            <person name="Bloem J."/>
            <person name="Labutti K."/>
            <person name="Salamov A."/>
            <person name="Andreopoulos B."/>
            <person name="Baker S."/>
            <person name="Barry K."/>
            <person name="Bills G."/>
            <person name="Bluhm B."/>
            <person name="Cannon C."/>
            <person name="Castanera R."/>
            <person name="Culley D."/>
            <person name="Daum C."/>
            <person name="Ezra D."/>
            <person name="Gonzalez J."/>
            <person name="Henrissat B."/>
            <person name="Kuo A."/>
            <person name="Liang C."/>
            <person name="Lipzen A."/>
            <person name="Lutzoni F."/>
            <person name="Magnuson J."/>
            <person name="Mondo S."/>
            <person name="Nolan M."/>
            <person name="Ohm R."/>
            <person name="Pangilinan J."/>
            <person name="Park H.-J."/>
            <person name="Ramirez L."/>
            <person name="Alfaro M."/>
            <person name="Sun H."/>
            <person name="Tritt A."/>
            <person name="Yoshinaga Y."/>
            <person name="Zwiers L.-H."/>
            <person name="Turgeon B."/>
            <person name="Goodwin S."/>
            <person name="Spatafora J."/>
            <person name="Crous P."/>
            <person name="Grigoriev I."/>
        </authorList>
    </citation>
    <scope>NUCLEOTIDE SEQUENCE</scope>
    <source>
        <strain evidence="2">CBS 175.79</strain>
    </source>
</reference>
<evidence type="ECO:0000313" key="3">
    <source>
        <dbReference type="Proteomes" id="UP000799778"/>
    </source>
</evidence>
<dbReference type="InterPro" id="IPR011009">
    <property type="entry name" value="Kinase-like_dom_sf"/>
</dbReference>
<organism evidence="2 3">
    <name type="scientific">Aaosphaeria arxii CBS 175.79</name>
    <dbReference type="NCBI Taxonomy" id="1450172"/>
    <lineage>
        <taxon>Eukaryota</taxon>
        <taxon>Fungi</taxon>
        <taxon>Dikarya</taxon>
        <taxon>Ascomycota</taxon>
        <taxon>Pezizomycotina</taxon>
        <taxon>Dothideomycetes</taxon>
        <taxon>Pleosporomycetidae</taxon>
        <taxon>Pleosporales</taxon>
        <taxon>Pleosporales incertae sedis</taxon>
        <taxon>Aaosphaeria</taxon>
    </lineage>
</organism>
<dbReference type="Gene3D" id="3.90.1200.10">
    <property type="match status" value="1"/>
</dbReference>
<name>A0A6A5YAW3_9PLEO</name>
<keyword evidence="3" id="KW-1185">Reference proteome</keyword>
<proteinExistence type="predicted"/>
<dbReference type="EMBL" id="ML978066">
    <property type="protein sequence ID" value="KAF2021831.1"/>
    <property type="molecule type" value="Genomic_DNA"/>
</dbReference>
<dbReference type="AlphaFoldDB" id="A0A6A5YAW3"/>
<dbReference type="OrthoDB" id="5598852at2759"/>
<sequence length="273" mass="31266">MDITKYAAKPESYDRLSTAQIRNFFQKHEAITKDDCDSIASMLLDSPVSSTPVQGATSYTLEADRVPKVVYRTYKLRPKVLELARQSYGGFVPGFVEHGMFGPAHVYEWDLVRGQAFCRVRRRFLAPGMEILLQRTVEDFEAWNNQPVTVIEAPPNLLDEYNQTLDTISQTTPQRFLPKIDEIRGALPLLFRHEYPMVVQHDDLLENNIHVDEHTGGITGIVDWQDAIIAPFGVSLASLEVVLGVQTWSTWHLHHDHIRLRERFWDAFYGEVG</sequence>
<dbReference type="RefSeq" id="XP_033390170.1">
    <property type="nucleotide sequence ID" value="XM_033531568.1"/>
</dbReference>
<evidence type="ECO:0000313" key="2">
    <source>
        <dbReference type="EMBL" id="KAF2021831.1"/>
    </source>
</evidence>
<accession>A0A6A5YAW3</accession>
<dbReference type="Pfam" id="PF01636">
    <property type="entry name" value="APH"/>
    <property type="match status" value="1"/>
</dbReference>
<feature type="domain" description="Aminoglycoside phosphotransferase" evidence="1">
    <location>
        <begin position="176"/>
        <end position="239"/>
    </location>
</feature>